<dbReference type="InterPro" id="IPR003802">
    <property type="entry name" value="Sporulation_regulator_WhiA"/>
</dbReference>
<dbReference type="Proteomes" id="UP000718793">
    <property type="component" value="Unassembled WGS sequence"/>
</dbReference>
<dbReference type="Pfam" id="PF14527">
    <property type="entry name" value="LAGLIDADG_WhiA"/>
    <property type="match status" value="1"/>
</dbReference>
<accession>A0ABS6DPG2</accession>
<dbReference type="EMBL" id="JAHMHH010000001">
    <property type="protein sequence ID" value="MBU4692033.1"/>
    <property type="molecule type" value="Genomic_DNA"/>
</dbReference>
<protein>
    <submittedName>
        <fullName evidence="2">DNA-binding protein WhiA</fullName>
    </submittedName>
</protein>
<dbReference type="RefSeq" id="WP_216488263.1">
    <property type="nucleotide sequence ID" value="NZ_JAHMHH010000001.1"/>
</dbReference>
<name>A0ABS6DPG2_9MOLU</name>
<evidence type="ECO:0000313" key="2">
    <source>
        <dbReference type="EMBL" id="MBU4692033.1"/>
    </source>
</evidence>
<dbReference type="InterPro" id="IPR039518">
    <property type="entry name" value="WhiA_LAGLIDADG_dom"/>
</dbReference>
<dbReference type="PROSITE" id="PS50819">
    <property type="entry name" value="INTEIN_ENDONUCLEASE"/>
    <property type="match status" value="1"/>
</dbReference>
<dbReference type="Pfam" id="PF02650">
    <property type="entry name" value="HTH_WhiA"/>
    <property type="match status" value="1"/>
</dbReference>
<reference evidence="2" key="1">
    <citation type="submission" date="2021-06" db="EMBL/GenBank/DDBJ databases">
        <title>Novel Mycoplasma species detected in California sea lions (Zalophus californianus) from the USA.</title>
        <authorList>
            <person name="Volokhov D.V."/>
            <person name="Furtak V.A."/>
            <person name="Zagorodnyaya T.A."/>
        </authorList>
    </citation>
    <scope>NUCLEOTIDE SEQUENCE [LARGE SCALE GENOMIC DNA]</scope>
    <source>
        <strain evidence="2">CSL 5346</strain>
    </source>
</reference>
<dbReference type="InterPro" id="IPR004042">
    <property type="entry name" value="Intein_endonuc_central"/>
</dbReference>
<sequence length="275" mass="32948">MKITFTQKVKLEVIDQKISWESAINFLNGILYTQTNTKIHKLIINNENIRKFIEKILQTLNIEYKLPKKNWLLFEIPEIFFTYKYRKEKEFFAGIFIVSGSVSDVKSTSYHLEIKTKDFKFANDIQDTMDHYGISFKMVFRKDHYLLYIKKVEQICDFLKAIGAVESYLIFEEKKIDRDYTNTINRLTNFDFYNQQKIAKSYLNFLNQYNFICANDLQNLFTYEQIIFYETKKENDGASLSDLVLLLEQKNIKKTKSTLGYYLKKIDKVYNKYKK</sequence>
<keyword evidence="3" id="KW-1185">Reference proteome</keyword>
<proteinExistence type="predicted"/>
<keyword evidence="2" id="KW-0238">DNA-binding</keyword>
<dbReference type="GO" id="GO:0003677">
    <property type="term" value="F:DNA binding"/>
    <property type="evidence" value="ECO:0007669"/>
    <property type="project" value="UniProtKB-KW"/>
</dbReference>
<gene>
    <name evidence="2" type="primary">whiA</name>
    <name evidence="2" type="ORF">KQ875_00260</name>
</gene>
<comment type="caution">
    <text evidence="2">The sequence shown here is derived from an EMBL/GenBank/DDBJ whole genome shotgun (WGS) entry which is preliminary data.</text>
</comment>
<dbReference type="NCBIfam" id="TIGR00647">
    <property type="entry name" value="DNA_bind_WhiA"/>
    <property type="match status" value="1"/>
</dbReference>
<dbReference type="InterPro" id="IPR023054">
    <property type="entry name" value="Sporulation_regulator_WhiA_C"/>
</dbReference>
<evidence type="ECO:0000259" key="1">
    <source>
        <dbReference type="PROSITE" id="PS50819"/>
    </source>
</evidence>
<dbReference type="PANTHER" id="PTHR37307">
    <property type="entry name" value="CELL DIVISION PROTEIN WHIA-RELATED"/>
    <property type="match status" value="1"/>
</dbReference>
<dbReference type="PANTHER" id="PTHR37307:SF1">
    <property type="entry name" value="CELL DIVISION PROTEIN WHIA-RELATED"/>
    <property type="match status" value="1"/>
</dbReference>
<evidence type="ECO:0000313" key="3">
    <source>
        <dbReference type="Proteomes" id="UP000718793"/>
    </source>
</evidence>
<feature type="domain" description="DOD-type homing endonuclease" evidence="1">
    <location>
        <begin position="27"/>
        <end position="134"/>
    </location>
</feature>
<organism evidence="2 3">
    <name type="scientific">Mycoplasma zalophi</name>
    <dbReference type="NCBI Taxonomy" id="191287"/>
    <lineage>
        <taxon>Bacteria</taxon>
        <taxon>Bacillati</taxon>
        <taxon>Mycoplasmatota</taxon>
        <taxon>Mollicutes</taxon>
        <taxon>Mycoplasmataceae</taxon>
        <taxon>Mycoplasma</taxon>
    </lineage>
</organism>